<evidence type="ECO:0000313" key="1">
    <source>
        <dbReference type="EMBL" id="OAY43450.1"/>
    </source>
</evidence>
<dbReference type="STRING" id="3983.A0A2C9VE61"/>
<gene>
    <name evidence="1" type="ORF">MANES_08G071400</name>
</gene>
<accession>A0A2C9VE61</accession>
<name>A0A2C9VE61_MANES</name>
<reference evidence="1" key="1">
    <citation type="submission" date="2016-02" db="EMBL/GenBank/DDBJ databases">
        <title>WGS assembly of Manihot esculenta.</title>
        <authorList>
            <person name="Bredeson J.V."/>
            <person name="Prochnik S.E."/>
            <person name="Lyons J.B."/>
            <person name="Schmutz J."/>
            <person name="Grimwood J."/>
            <person name="Vrebalov J."/>
            <person name="Bart R.S."/>
            <person name="Amuge T."/>
            <person name="Ferguson M.E."/>
            <person name="Green R."/>
            <person name="Putnam N."/>
            <person name="Stites J."/>
            <person name="Rounsley S."/>
            <person name="Rokhsar D.S."/>
        </authorList>
    </citation>
    <scope>NUCLEOTIDE SEQUENCE [LARGE SCALE GENOMIC DNA]</scope>
    <source>
        <tissue evidence="1">Leaf</tissue>
    </source>
</reference>
<protein>
    <submittedName>
        <fullName evidence="1">Uncharacterized protein</fullName>
    </submittedName>
</protein>
<dbReference type="EMBL" id="CM004394">
    <property type="protein sequence ID" value="OAY43450.1"/>
    <property type="molecule type" value="Genomic_DNA"/>
</dbReference>
<dbReference type="AlphaFoldDB" id="A0A2C9VE61"/>
<sequence>MIYFCFFIKFLYLKKNIPLLCSALIGGIVIIDKSREALWKIHNSGKSFEEAMDSIEKAKANTGHEV</sequence>
<organism evidence="1">
    <name type="scientific">Manihot esculenta</name>
    <name type="common">Cassava</name>
    <name type="synonym">Jatropha manihot</name>
    <dbReference type="NCBI Taxonomy" id="3983"/>
    <lineage>
        <taxon>Eukaryota</taxon>
        <taxon>Viridiplantae</taxon>
        <taxon>Streptophyta</taxon>
        <taxon>Embryophyta</taxon>
        <taxon>Tracheophyta</taxon>
        <taxon>Spermatophyta</taxon>
        <taxon>Magnoliopsida</taxon>
        <taxon>eudicotyledons</taxon>
        <taxon>Gunneridae</taxon>
        <taxon>Pentapetalae</taxon>
        <taxon>rosids</taxon>
        <taxon>fabids</taxon>
        <taxon>Malpighiales</taxon>
        <taxon>Euphorbiaceae</taxon>
        <taxon>Crotonoideae</taxon>
        <taxon>Manihoteae</taxon>
        <taxon>Manihot</taxon>
    </lineage>
</organism>
<proteinExistence type="predicted"/>